<sequence>SIVGRVVLYMPAVSTALRIAALVYLTSTYGGIVDSISSATNGSTPEELVQEGEGEGPMAVDEQIYALVSFSSAPRHDLKVTRNRWKVLYAAICLHSTGTTRDDEDHRDMNLNVHGQHPVKTMGGRGSLHFHASYFPLRGREVDGYGEH</sequence>
<dbReference type="EMBL" id="JARKIB010000038">
    <property type="protein sequence ID" value="KAJ7760014.1"/>
    <property type="molecule type" value="Genomic_DNA"/>
</dbReference>
<reference evidence="1" key="1">
    <citation type="submission" date="2023-03" db="EMBL/GenBank/DDBJ databases">
        <title>Massive genome expansion in bonnet fungi (Mycena s.s.) driven by repeated elements and novel gene families across ecological guilds.</title>
        <authorList>
            <consortium name="Lawrence Berkeley National Laboratory"/>
            <person name="Harder C.B."/>
            <person name="Miyauchi S."/>
            <person name="Viragh M."/>
            <person name="Kuo A."/>
            <person name="Thoen E."/>
            <person name="Andreopoulos B."/>
            <person name="Lu D."/>
            <person name="Skrede I."/>
            <person name="Drula E."/>
            <person name="Henrissat B."/>
            <person name="Morin E."/>
            <person name="Kohler A."/>
            <person name="Barry K."/>
            <person name="LaButti K."/>
            <person name="Morin E."/>
            <person name="Salamov A."/>
            <person name="Lipzen A."/>
            <person name="Mereny Z."/>
            <person name="Hegedus B."/>
            <person name="Baldrian P."/>
            <person name="Stursova M."/>
            <person name="Weitz H."/>
            <person name="Taylor A."/>
            <person name="Grigoriev I.V."/>
            <person name="Nagy L.G."/>
            <person name="Martin F."/>
            <person name="Kauserud H."/>
        </authorList>
    </citation>
    <scope>NUCLEOTIDE SEQUENCE</scope>
    <source>
        <strain evidence="1">CBHHK182m</strain>
    </source>
</reference>
<name>A0AAD7JCZ0_9AGAR</name>
<organism evidence="1 2">
    <name type="scientific">Mycena metata</name>
    <dbReference type="NCBI Taxonomy" id="1033252"/>
    <lineage>
        <taxon>Eukaryota</taxon>
        <taxon>Fungi</taxon>
        <taxon>Dikarya</taxon>
        <taxon>Basidiomycota</taxon>
        <taxon>Agaricomycotina</taxon>
        <taxon>Agaricomycetes</taxon>
        <taxon>Agaricomycetidae</taxon>
        <taxon>Agaricales</taxon>
        <taxon>Marasmiineae</taxon>
        <taxon>Mycenaceae</taxon>
        <taxon>Mycena</taxon>
    </lineage>
</organism>
<comment type="caution">
    <text evidence="1">The sequence shown here is derived from an EMBL/GenBank/DDBJ whole genome shotgun (WGS) entry which is preliminary data.</text>
</comment>
<keyword evidence="2" id="KW-1185">Reference proteome</keyword>
<accession>A0AAD7JCZ0</accession>
<evidence type="ECO:0000313" key="1">
    <source>
        <dbReference type="EMBL" id="KAJ7760014.1"/>
    </source>
</evidence>
<feature type="non-terminal residue" evidence="1">
    <location>
        <position position="148"/>
    </location>
</feature>
<dbReference type="Proteomes" id="UP001215598">
    <property type="component" value="Unassembled WGS sequence"/>
</dbReference>
<gene>
    <name evidence="1" type="ORF">B0H16DRAFT_1533358</name>
</gene>
<protein>
    <submittedName>
        <fullName evidence="1">Uncharacterized protein</fullName>
    </submittedName>
</protein>
<proteinExistence type="predicted"/>
<evidence type="ECO:0000313" key="2">
    <source>
        <dbReference type="Proteomes" id="UP001215598"/>
    </source>
</evidence>
<dbReference type="AlphaFoldDB" id="A0AAD7JCZ0"/>